<dbReference type="SUPFAM" id="SSF50729">
    <property type="entry name" value="PH domain-like"/>
    <property type="match status" value="1"/>
</dbReference>
<dbReference type="CDD" id="cd09511">
    <property type="entry name" value="SAM_CNK1_2_3-suppressor"/>
    <property type="match status" value="1"/>
</dbReference>
<organism evidence="8 9">
    <name type="scientific">Eptatretus burgeri</name>
    <name type="common">Inshore hagfish</name>
    <dbReference type="NCBI Taxonomy" id="7764"/>
    <lineage>
        <taxon>Eukaryota</taxon>
        <taxon>Metazoa</taxon>
        <taxon>Chordata</taxon>
        <taxon>Craniata</taxon>
        <taxon>Vertebrata</taxon>
        <taxon>Cyclostomata</taxon>
        <taxon>Myxini</taxon>
        <taxon>Myxiniformes</taxon>
        <taxon>Myxinidae</taxon>
        <taxon>Eptatretinae</taxon>
        <taxon>Eptatretus</taxon>
    </lineage>
</organism>
<feature type="region of interest" description="Disordered" evidence="3">
    <location>
        <begin position="906"/>
        <end position="1015"/>
    </location>
</feature>
<dbReference type="Pfam" id="PF00595">
    <property type="entry name" value="PDZ"/>
    <property type="match status" value="1"/>
</dbReference>
<evidence type="ECO:0000313" key="8">
    <source>
        <dbReference type="Ensembl" id="ENSEBUP00000021030.1"/>
    </source>
</evidence>
<comment type="similarity">
    <text evidence="1">Belongs to the CNKSR family.</text>
</comment>
<feature type="compositionally biased region" description="Polar residues" evidence="3">
    <location>
        <begin position="973"/>
        <end position="986"/>
    </location>
</feature>
<dbReference type="PANTHER" id="PTHR12844">
    <property type="entry name" value="CONNECTOR ENCHANCER OF KINASE SUPPRESSOR OF RAS"/>
    <property type="match status" value="1"/>
</dbReference>
<feature type="compositionally biased region" description="Low complexity" evidence="3">
    <location>
        <begin position="834"/>
        <end position="851"/>
    </location>
</feature>
<dbReference type="PROSITE" id="PS50003">
    <property type="entry name" value="PH_DOMAIN"/>
    <property type="match status" value="1"/>
</dbReference>
<dbReference type="SMART" id="SM00228">
    <property type="entry name" value="PDZ"/>
    <property type="match status" value="1"/>
</dbReference>
<dbReference type="SUPFAM" id="SSF50156">
    <property type="entry name" value="PDZ domain-like"/>
    <property type="match status" value="1"/>
</dbReference>
<accession>A0A8C4WZ72</accession>
<feature type="region of interest" description="Disordered" evidence="3">
    <location>
        <begin position="729"/>
        <end position="883"/>
    </location>
</feature>
<dbReference type="GeneTree" id="ENSGT00940000156709"/>
<evidence type="ECO:0000256" key="1">
    <source>
        <dbReference type="ARBA" id="ARBA00009498"/>
    </source>
</evidence>
<protein>
    <submittedName>
        <fullName evidence="8">Connector enhancer of kinase suppressor of Ras 2</fullName>
    </submittedName>
</protein>
<dbReference type="GO" id="GO:0005737">
    <property type="term" value="C:cytoplasm"/>
    <property type="evidence" value="ECO:0007669"/>
    <property type="project" value="InterPro"/>
</dbReference>
<feature type="domain" description="PDZ" evidence="6">
    <location>
        <begin position="244"/>
        <end position="293"/>
    </location>
</feature>
<reference evidence="8" key="1">
    <citation type="submission" date="2025-08" db="UniProtKB">
        <authorList>
            <consortium name="Ensembl"/>
        </authorList>
    </citation>
    <scope>IDENTIFICATION</scope>
</reference>
<dbReference type="InterPro" id="IPR049628">
    <property type="entry name" value="CNK1-3_SAM"/>
</dbReference>
<evidence type="ECO:0000259" key="5">
    <source>
        <dbReference type="PROSITE" id="PS50105"/>
    </source>
</evidence>
<evidence type="ECO:0000256" key="2">
    <source>
        <dbReference type="ARBA" id="ARBA00022553"/>
    </source>
</evidence>
<dbReference type="InterPro" id="IPR013761">
    <property type="entry name" value="SAM/pointed_sf"/>
</dbReference>
<dbReference type="InterPro" id="IPR010599">
    <property type="entry name" value="CNK2/3_dom"/>
</dbReference>
<name>A0A8C4WZ72_EPTBU</name>
<dbReference type="FunFam" id="1.10.150.50:FF:000019">
    <property type="entry name" value="Connector enhancer of kinase suppressor of Ras 2"/>
    <property type="match status" value="1"/>
</dbReference>
<dbReference type="InterPro" id="IPR001478">
    <property type="entry name" value="PDZ"/>
</dbReference>
<dbReference type="Pfam" id="PF00536">
    <property type="entry name" value="SAM_1"/>
    <property type="match status" value="1"/>
</dbReference>
<evidence type="ECO:0000313" key="9">
    <source>
        <dbReference type="Proteomes" id="UP000694388"/>
    </source>
</evidence>
<dbReference type="Gene3D" id="2.30.29.30">
    <property type="entry name" value="Pleckstrin-homology domain (PH domain)/Phosphotyrosine-binding domain (PTB)"/>
    <property type="match status" value="1"/>
</dbReference>
<evidence type="ECO:0000259" key="4">
    <source>
        <dbReference type="PROSITE" id="PS50003"/>
    </source>
</evidence>
<feature type="compositionally biased region" description="Pro residues" evidence="3">
    <location>
        <begin position="758"/>
        <end position="770"/>
    </location>
</feature>
<feature type="domain" description="PH" evidence="4">
    <location>
        <begin position="618"/>
        <end position="717"/>
    </location>
</feature>
<feature type="region of interest" description="Disordered" evidence="3">
    <location>
        <begin position="343"/>
        <end position="382"/>
    </location>
</feature>
<evidence type="ECO:0000259" key="7">
    <source>
        <dbReference type="PROSITE" id="PS51290"/>
    </source>
</evidence>
<feature type="compositionally biased region" description="Basic and acidic residues" evidence="3">
    <location>
        <begin position="860"/>
        <end position="873"/>
    </location>
</feature>
<evidence type="ECO:0000259" key="6">
    <source>
        <dbReference type="PROSITE" id="PS50106"/>
    </source>
</evidence>
<dbReference type="Gene3D" id="2.30.42.10">
    <property type="match status" value="1"/>
</dbReference>
<dbReference type="PROSITE" id="PS50106">
    <property type="entry name" value="PDZ"/>
    <property type="match status" value="1"/>
</dbReference>
<dbReference type="SUPFAM" id="SSF47769">
    <property type="entry name" value="SAM/Pointed domain"/>
    <property type="match status" value="1"/>
</dbReference>
<dbReference type="Pfam" id="PF06663">
    <property type="entry name" value="CNK2_3_dom"/>
    <property type="match status" value="1"/>
</dbReference>
<feature type="compositionally biased region" description="Basic and acidic residues" evidence="3">
    <location>
        <begin position="358"/>
        <end position="368"/>
    </location>
</feature>
<keyword evidence="2" id="KW-0597">Phosphoprotein</keyword>
<dbReference type="InterPro" id="IPR051566">
    <property type="entry name" value="CNKSR"/>
</dbReference>
<dbReference type="AlphaFoldDB" id="A0A8C4WZ72"/>
<dbReference type="InterPro" id="IPR001849">
    <property type="entry name" value="PH_domain"/>
</dbReference>
<dbReference type="Ensembl" id="ENSEBUT00000021606.1">
    <property type="protein sequence ID" value="ENSEBUP00000021030.1"/>
    <property type="gene ID" value="ENSEBUG00000012994.1"/>
</dbReference>
<dbReference type="GO" id="GO:0009966">
    <property type="term" value="P:regulation of signal transduction"/>
    <property type="evidence" value="ECO:0007669"/>
    <property type="project" value="InterPro"/>
</dbReference>
<dbReference type="SMART" id="SM00454">
    <property type="entry name" value="SAM"/>
    <property type="match status" value="1"/>
</dbReference>
<dbReference type="PROSITE" id="PS50105">
    <property type="entry name" value="SAM_DOMAIN"/>
    <property type="match status" value="1"/>
</dbReference>
<proteinExistence type="inferred from homology"/>
<evidence type="ECO:0000256" key="3">
    <source>
        <dbReference type="SAM" id="MobiDB-lite"/>
    </source>
</evidence>
<dbReference type="PROSITE" id="PS51290">
    <property type="entry name" value="CRIC"/>
    <property type="match status" value="1"/>
</dbReference>
<dbReference type="Proteomes" id="UP000694388">
    <property type="component" value="Unplaced"/>
</dbReference>
<dbReference type="PANTHER" id="PTHR12844:SF42">
    <property type="entry name" value="CONNECTOR ENHANCER OF KSR PROTEIN CNK"/>
    <property type="match status" value="1"/>
</dbReference>
<dbReference type="SMART" id="SM00233">
    <property type="entry name" value="PH"/>
    <property type="match status" value="1"/>
</dbReference>
<reference evidence="8" key="2">
    <citation type="submission" date="2025-09" db="UniProtKB">
        <authorList>
            <consortium name="Ensembl"/>
        </authorList>
    </citation>
    <scope>IDENTIFICATION</scope>
</reference>
<keyword evidence="9" id="KW-1185">Reference proteome</keyword>
<feature type="compositionally biased region" description="Polar residues" evidence="3">
    <location>
        <begin position="993"/>
        <end position="1006"/>
    </location>
</feature>
<sequence length="1015" mass="110911">MIGGAMEPITKWSHQQVVTWMRGLDESLQPYVTSFEREKVDGEQLLRISHQELEELGVGRIGHQELVLEAVDLLCALNYGLETENLRSLCHRLAGAAKNLQNLVSSWCGDGGLARTAEGAPISPAQLEGTVAKAKLPNHVLTAVVDLIGAAKAFLAWLDKSPFASVSDTSLRRNDIIRLCLELTAVVQQETMASQTEEQILQVCKTLLSTCDHMTSLTSDPLMTQSAHLEVVQLTDINPCEGLSPADQCKKIHAGDEVIQVNGQTVVGWQLRNLVCALRQDPQGVTITLKKRPQCTLTSDPAPLKNMRWKPLALQGVACMSPARNAGTPLRIADSPSRRPKSALLDLFIPPPPNEPYVPRDGEHDFSRAEPPTPAKRCQSPNSCLDQHFRSRLVRVADGGRTLLHCYYDNGQPGNHVELRSRPPSSYGKARPVSMPVLDRACSPDFSPSGRTELRRADLSHLRHLSEERVCPIAEEEDQQCSDVVAWPLAEHSKRGGGSSGSCWVVGGIVERVDRGEGCWGDRGEGSPSHSPAHQLHACHMYQANKSNTVEAGALPGLLRSVADYSADEKDRLAVQIMDRCGVSPAHKLSRRHLALKAVKASSIPSSRRTVACYELERPDCDGWLWKKRDAKGFLTPKWRKHWFVLKDGSLYWYTQHNDIKAEGYIGLSEFIIELAPECKRKHAFKASHPRLKPFYFATDGTDEMNRWVSKLASAAAGCVAGESLLREDARMSPTSRPSQCLDYWSESDGEEGEVRDSPPPPYDTFPHPPSNSSSGSYSEQKHARHSSVDTVGSRSSREGSGPWPRFTDRQSWQDVLGPGVQPQQSASPSHVKAPAALTSSSSPLSQASASYVARPRGTRHLDDYDTVAEERPAPGGSPNHRTYATYGAIGAELKAVPSGHFLIRVPQGDRRNAEGRGLSGPGGADGLCRPLQSAHISPQSGPTPRETMQPPGTRIPSSSELDPTLDPEEYTENLSQESSAATCSPSQPPNHPCSNSGPVPQTTRMLPTFIETHV</sequence>
<feature type="domain" description="CRIC" evidence="7">
    <location>
        <begin position="85"/>
        <end position="194"/>
    </location>
</feature>
<feature type="domain" description="SAM" evidence="5">
    <location>
        <begin position="12"/>
        <end position="77"/>
    </location>
</feature>
<dbReference type="InterPro" id="IPR017874">
    <property type="entry name" value="CRIC_domain"/>
</dbReference>
<dbReference type="InterPro" id="IPR011993">
    <property type="entry name" value="PH-like_dom_sf"/>
</dbReference>
<dbReference type="Gene3D" id="1.10.150.50">
    <property type="entry name" value="Transcription Factor, Ets-1"/>
    <property type="match status" value="1"/>
</dbReference>
<dbReference type="GO" id="GO:0016020">
    <property type="term" value="C:membrane"/>
    <property type="evidence" value="ECO:0007669"/>
    <property type="project" value="InterPro"/>
</dbReference>
<dbReference type="InterPro" id="IPR036034">
    <property type="entry name" value="PDZ_sf"/>
</dbReference>
<dbReference type="Pfam" id="PF00169">
    <property type="entry name" value="PH"/>
    <property type="match status" value="1"/>
</dbReference>
<dbReference type="Pfam" id="PF10534">
    <property type="entry name" value="CRIC_ras_sig"/>
    <property type="match status" value="1"/>
</dbReference>
<dbReference type="InterPro" id="IPR001660">
    <property type="entry name" value="SAM"/>
</dbReference>